<sequence length="329" mass="35785">MAPALPALYEHGDHSLVLALVRSHLVNALPLYSTLRTPGYPVHVWATFPAFDAAGQPVLGTEDDGLWLVLADLGNQLRFYCSYASHDKLSTEQRARGEELVAGALRRYLLEHHNGRDRISIGAVPDMWTSCISRNFGECFSASTIHWVPLDKLPPVAINGATAGASVLPGGMVATEGREEDITEILSTSEVPHPPSYLSTRLPYTTVLRQPCAPSSASSAGPPASTPSIILAHCTTHRDGSIGTLHVSPAHRQRSLGSQVLLARLHTMASTPPCHVTDDDDDSRASGYGFCYVHKENEPSRRLMQRVGMSEQEGEVWWCRVKLPLAKQA</sequence>
<gene>
    <name evidence="1" type="ORF">Rhopal_005449-T1</name>
</gene>
<reference evidence="1 2" key="1">
    <citation type="submission" date="2021-12" db="EMBL/GenBank/DDBJ databases">
        <title>High titer production of polyol ester of fatty acids by Rhodotorula paludigena BS15 towards product separation-free biomass refinery.</title>
        <authorList>
            <person name="Mano J."/>
            <person name="Ono H."/>
            <person name="Tanaka T."/>
            <person name="Naito K."/>
            <person name="Sushida H."/>
            <person name="Ike M."/>
            <person name="Tokuyasu K."/>
            <person name="Kitaoka M."/>
        </authorList>
    </citation>
    <scope>NUCLEOTIDE SEQUENCE [LARGE SCALE GENOMIC DNA]</scope>
    <source>
        <strain evidence="1 2">BS15</strain>
    </source>
</reference>
<protein>
    <recommendedName>
        <fullName evidence="3">N-acetyltransferase domain-containing protein</fullName>
    </recommendedName>
</protein>
<dbReference type="InterPro" id="IPR016181">
    <property type="entry name" value="Acyl_CoA_acyltransferase"/>
</dbReference>
<dbReference type="AlphaFoldDB" id="A0AAV5GT57"/>
<dbReference type="EMBL" id="BQKY01000011">
    <property type="protein sequence ID" value="GJN92419.1"/>
    <property type="molecule type" value="Genomic_DNA"/>
</dbReference>
<name>A0AAV5GT57_9BASI</name>
<dbReference type="Proteomes" id="UP001342314">
    <property type="component" value="Unassembled WGS sequence"/>
</dbReference>
<dbReference type="Gene3D" id="3.40.630.30">
    <property type="match status" value="1"/>
</dbReference>
<comment type="caution">
    <text evidence="1">The sequence shown here is derived from an EMBL/GenBank/DDBJ whole genome shotgun (WGS) entry which is preliminary data.</text>
</comment>
<evidence type="ECO:0008006" key="3">
    <source>
        <dbReference type="Google" id="ProtNLM"/>
    </source>
</evidence>
<dbReference type="SUPFAM" id="SSF55729">
    <property type="entry name" value="Acyl-CoA N-acyltransferases (Nat)"/>
    <property type="match status" value="1"/>
</dbReference>
<evidence type="ECO:0000313" key="2">
    <source>
        <dbReference type="Proteomes" id="UP001342314"/>
    </source>
</evidence>
<keyword evidence="2" id="KW-1185">Reference proteome</keyword>
<proteinExistence type="predicted"/>
<organism evidence="1 2">
    <name type="scientific">Rhodotorula paludigena</name>
    <dbReference type="NCBI Taxonomy" id="86838"/>
    <lineage>
        <taxon>Eukaryota</taxon>
        <taxon>Fungi</taxon>
        <taxon>Dikarya</taxon>
        <taxon>Basidiomycota</taxon>
        <taxon>Pucciniomycotina</taxon>
        <taxon>Microbotryomycetes</taxon>
        <taxon>Sporidiobolales</taxon>
        <taxon>Sporidiobolaceae</taxon>
        <taxon>Rhodotorula</taxon>
    </lineage>
</organism>
<accession>A0AAV5GT57</accession>
<evidence type="ECO:0000313" key="1">
    <source>
        <dbReference type="EMBL" id="GJN92419.1"/>
    </source>
</evidence>